<reference evidence="2 3" key="1">
    <citation type="journal article" date="2020" name="ISME J.">
        <title>Uncovering the hidden diversity of litter-decomposition mechanisms in mushroom-forming fungi.</title>
        <authorList>
            <person name="Floudas D."/>
            <person name="Bentzer J."/>
            <person name="Ahren D."/>
            <person name="Johansson T."/>
            <person name="Persson P."/>
            <person name="Tunlid A."/>
        </authorList>
    </citation>
    <scope>NUCLEOTIDE SEQUENCE [LARGE SCALE GENOMIC DNA]</scope>
    <source>
        <strain evidence="2 3">CBS 291.85</strain>
    </source>
</reference>
<protein>
    <submittedName>
        <fullName evidence="2">Uncharacterized protein</fullName>
    </submittedName>
</protein>
<dbReference type="InterPro" id="IPR039646">
    <property type="entry name" value="ZNHIT2"/>
</dbReference>
<sequence length="334" mass="37491">MMEILKRFEEDDLNNNALLEEENSDDDDLVKRFEGVDIEAASPDKLWALLKPEERDKFIKALNDSSGELAQQLLASEELYHNQRRPWWEDPTETNYKNELIERVGEQPEMMSIPSSMVKSVPSGPSLIYNLVAICVAYAFVTRQFAISPLSSIETSSEDYTEVKHQIAHLVPFLTDRKATTLHSSVSSAVTDIRSRFEESTTSSTFSLLLRDTSKLVRPLPVAVVAAEVTSHAESFDTFSHPNRSAVLVLSDLYKLFETQNGKSRHVAQKLIFYAAHVLSTPSMVLTSLSKDIYDRSSIPPDSTPAPSDIEPRRPQNFGIVQKEGSRSGLIEEL</sequence>
<proteinExistence type="predicted"/>
<dbReference type="Proteomes" id="UP000559256">
    <property type="component" value="Unassembled WGS sequence"/>
</dbReference>
<organism evidence="2 3">
    <name type="scientific">Tetrapyrgos nigripes</name>
    <dbReference type="NCBI Taxonomy" id="182062"/>
    <lineage>
        <taxon>Eukaryota</taxon>
        <taxon>Fungi</taxon>
        <taxon>Dikarya</taxon>
        <taxon>Basidiomycota</taxon>
        <taxon>Agaricomycotina</taxon>
        <taxon>Agaricomycetes</taxon>
        <taxon>Agaricomycetidae</taxon>
        <taxon>Agaricales</taxon>
        <taxon>Marasmiineae</taxon>
        <taxon>Marasmiaceae</taxon>
        <taxon>Tetrapyrgos</taxon>
    </lineage>
</organism>
<gene>
    <name evidence="2" type="ORF">D9758_006058</name>
</gene>
<accession>A0A8H5D9S4</accession>
<name>A0A8H5D9S4_9AGAR</name>
<dbReference type="EMBL" id="JAACJM010000057">
    <property type="protein sequence ID" value="KAF5355298.1"/>
    <property type="molecule type" value="Genomic_DNA"/>
</dbReference>
<evidence type="ECO:0000256" key="1">
    <source>
        <dbReference type="SAM" id="MobiDB-lite"/>
    </source>
</evidence>
<evidence type="ECO:0000313" key="3">
    <source>
        <dbReference type="Proteomes" id="UP000559256"/>
    </source>
</evidence>
<feature type="region of interest" description="Disordered" evidence="1">
    <location>
        <begin position="296"/>
        <end position="334"/>
    </location>
</feature>
<dbReference type="PANTHER" id="PTHR15555:SF0">
    <property type="entry name" value="ZINC FINGER HIT DOMAIN-CONTAINING PROTEIN 2"/>
    <property type="match status" value="1"/>
</dbReference>
<dbReference type="OrthoDB" id="18412at2759"/>
<comment type="caution">
    <text evidence="2">The sequence shown here is derived from an EMBL/GenBank/DDBJ whole genome shotgun (WGS) entry which is preliminary data.</text>
</comment>
<keyword evidence="3" id="KW-1185">Reference proteome</keyword>
<dbReference type="AlphaFoldDB" id="A0A8H5D9S4"/>
<evidence type="ECO:0000313" key="2">
    <source>
        <dbReference type="EMBL" id="KAF5355298.1"/>
    </source>
</evidence>
<dbReference type="PANTHER" id="PTHR15555">
    <property type="entry name" value="ZINC FINGER HIT DOMAIN CONTAINING PROTEIN 2 PROTEIN FON -RELATED"/>
    <property type="match status" value="1"/>
</dbReference>